<evidence type="ECO:0000256" key="2">
    <source>
        <dbReference type="SAM" id="Phobius"/>
    </source>
</evidence>
<dbReference type="Pfam" id="PF05795">
    <property type="entry name" value="Plasmodium_Vir"/>
    <property type="match status" value="1"/>
</dbReference>
<evidence type="ECO:0000256" key="1">
    <source>
        <dbReference type="SAM" id="MobiDB-lite"/>
    </source>
</evidence>
<evidence type="ECO:0000313" key="4">
    <source>
        <dbReference type="Proteomes" id="UP000078555"/>
    </source>
</evidence>
<dbReference type="AlphaFoldDB" id="A0A1A9AIY7"/>
<feature type="transmembrane region" description="Helical" evidence="2">
    <location>
        <begin position="265"/>
        <end position="292"/>
    </location>
</feature>
<evidence type="ECO:0000313" key="3">
    <source>
        <dbReference type="EMBL" id="SBT56578.1"/>
    </source>
</evidence>
<gene>
    <name evidence="3" type="ORF">POVWA1_076920</name>
</gene>
<accession>A0A1A9AIY7</accession>
<keyword evidence="2" id="KW-1133">Transmembrane helix</keyword>
<dbReference type="Proteomes" id="UP000078555">
    <property type="component" value="Unassembled WGS sequence"/>
</dbReference>
<proteinExistence type="predicted"/>
<keyword evidence="2" id="KW-0812">Transmembrane</keyword>
<dbReference type="InterPro" id="IPR008780">
    <property type="entry name" value="Plasmodium_Vir"/>
</dbReference>
<feature type="region of interest" description="Disordered" evidence="1">
    <location>
        <begin position="225"/>
        <end position="255"/>
    </location>
</feature>
<name>A0A1A9AIY7_PLAOA</name>
<reference evidence="4" key="1">
    <citation type="submission" date="2016-05" db="EMBL/GenBank/DDBJ databases">
        <authorList>
            <person name="Naeem Raeece"/>
        </authorList>
    </citation>
    <scope>NUCLEOTIDE SEQUENCE [LARGE SCALE GENOMIC DNA]</scope>
</reference>
<sequence>MPNVCVGENMLPSCVIYEKYNNKNIGLGNYNEKCQELQDMFYNTDGVYDLCKQLAENLNDFCTKEKMDDFLKYNCLYLEYWLNHQIIAKFRITDNGKYAGLRSQFYNTWTRSFSSLNGKISKCTPNRRHFASLKYHNVKDIKDMYDYYYNCEYFKKNHTSIENERSEYCSYLSSMNESFTKFKNLCLDSNKCIPNFTNSIDEYDPKELREILKCDTDKALTISSEDSSAQQALEQNASRRDKELGDISDSDPSIQLQDSKTSSSVLIVSLTFFGMLIICFLLFKLTPIGSLLHNRIIQKRKITEYINGESSDEMLNEYFMYDHSKSQEKGCSIPYHSV</sequence>
<dbReference type="EMBL" id="FLRD01001144">
    <property type="protein sequence ID" value="SBT56578.1"/>
    <property type="molecule type" value="Genomic_DNA"/>
</dbReference>
<protein>
    <submittedName>
        <fullName evidence="3">PIR Superfamily Protein</fullName>
    </submittedName>
</protein>
<keyword evidence="4" id="KW-1185">Reference proteome</keyword>
<feature type="compositionally biased region" description="Polar residues" evidence="1">
    <location>
        <begin position="225"/>
        <end position="236"/>
    </location>
</feature>
<organism evidence="3 4">
    <name type="scientific">Plasmodium ovale wallikeri</name>
    <dbReference type="NCBI Taxonomy" id="864142"/>
    <lineage>
        <taxon>Eukaryota</taxon>
        <taxon>Sar</taxon>
        <taxon>Alveolata</taxon>
        <taxon>Apicomplexa</taxon>
        <taxon>Aconoidasida</taxon>
        <taxon>Haemosporida</taxon>
        <taxon>Plasmodiidae</taxon>
        <taxon>Plasmodium</taxon>
        <taxon>Plasmodium (Plasmodium)</taxon>
    </lineage>
</organism>
<keyword evidence="2" id="KW-0472">Membrane</keyword>